<dbReference type="Proteomes" id="UP000603457">
    <property type="component" value="Unassembled WGS sequence"/>
</dbReference>
<keyword evidence="2" id="KW-1185">Reference proteome</keyword>
<evidence type="ECO:0000313" key="1">
    <source>
        <dbReference type="EMBL" id="MBD2597342.1"/>
    </source>
</evidence>
<gene>
    <name evidence="1" type="ORF">H6G74_23915</name>
</gene>
<dbReference type="EMBL" id="JACJTB010000041">
    <property type="protein sequence ID" value="MBD2597342.1"/>
    <property type="molecule type" value="Genomic_DNA"/>
</dbReference>
<reference evidence="1 2" key="1">
    <citation type="journal article" date="2020" name="ISME J.">
        <title>Comparative genomics reveals insights into cyanobacterial evolution and habitat adaptation.</title>
        <authorList>
            <person name="Chen M.Y."/>
            <person name="Teng W.K."/>
            <person name="Zhao L."/>
            <person name="Hu C.X."/>
            <person name="Zhou Y.K."/>
            <person name="Han B.P."/>
            <person name="Song L.R."/>
            <person name="Shu W.S."/>
        </authorList>
    </citation>
    <scope>NUCLEOTIDE SEQUENCE [LARGE SCALE GENOMIC DNA]</scope>
    <source>
        <strain evidence="1 2">FACHB-130</strain>
    </source>
</reference>
<accession>A0ABR8G2D2</accession>
<comment type="caution">
    <text evidence="1">The sequence shown here is derived from an EMBL/GenBank/DDBJ whole genome shotgun (WGS) entry which is preliminary data.</text>
</comment>
<sequence>MNETLILTQYFATSPFMLSLGATIEKIAEALSLDIEQVRQVAQSSQSYQSQAD</sequence>
<proteinExistence type="predicted"/>
<dbReference type="RefSeq" id="WP_190970008.1">
    <property type="nucleotide sequence ID" value="NZ_JACJTB010000041.1"/>
</dbReference>
<protein>
    <submittedName>
        <fullName evidence="1">Uncharacterized protein</fullName>
    </submittedName>
</protein>
<organism evidence="1 2">
    <name type="scientific">Nostoc spongiaeforme FACHB-130</name>
    <dbReference type="NCBI Taxonomy" id="1357510"/>
    <lineage>
        <taxon>Bacteria</taxon>
        <taxon>Bacillati</taxon>
        <taxon>Cyanobacteriota</taxon>
        <taxon>Cyanophyceae</taxon>
        <taxon>Nostocales</taxon>
        <taxon>Nostocaceae</taxon>
        <taxon>Nostoc</taxon>
    </lineage>
</organism>
<name>A0ABR8G2D2_9NOSO</name>
<evidence type="ECO:0000313" key="2">
    <source>
        <dbReference type="Proteomes" id="UP000603457"/>
    </source>
</evidence>